<keyword evidence="6" id="KW-1185">Reference proteome</keyword>
<evidence type="ECO:0000313" key="6">
    <source>
        <dbReference type="Proteomes" id="UP000490922"/>
    </source>
</evidence>
<dbReference type="GO" id="GO:0004565">
    <property type="term" value="F:beta-galactosidase activity"/>
    <property type="evidence" value="ECO:0007669"/>
    <property type="project" value="InterPro"/>
</dbReference>
<dbReference type="PROSITE" id="PS51257">
    <property type="entry name" value="PROKAR_LIPOPROTEIN"/>
    <property type="match status" value="1"/>
</dbReference>
<feature type="domain" description="Glycoside hydrolase family 42 N-terminal" evidence="4">
    <location>
        <begin position="70"/>
        <end position="164"/>
    </location>
</feature>
<feature type="signal peptide" evidence="3">
    <location>
        <begin position="1"/>
        <end position="19"/>
    </location>
</feature>
<dbReference type="GO" id="GO:0005975">
    <property type="term" value="P:carbohydrate metabolic process"/>
    <property type="evidence" value="ECO:0007669"/>
    <property type="project" value="InterPro"/>
</dbReference>
<sequence length="574" mass="66210">MNRNQVIILSLLFSCFLFSQNSKQNNPGVFPKEACGVWCWYSWGGSPNVWNGKILPNETYSKMRGIPIVIGWNELEPKEGVYNWDLIDDIIKKAAANQKYVFTLLWLNPTEPDWLYENGVPKVEINTYKSDKNFSYNAYPLDPEYKFYSERIITKLANHLRSLPENLFQYILFHQVVEGSTGDGYCYKGDPVDPKYNVDKKVEWPAYQAYIRKFTIDAFTNKSNGLPEIPLLIHTEDMEWGAKEYSGFVNKKGVASHFYGSNDTKRKMEIYSPWDTDKNSLNRPVFSRGEGETMWLSKWFMKDPLQNLYWSALYALHSGLDIWNLPQKILEDPTYYQALDLFDKYAGYKYPERSPVAFCALRDQLNTDDKNRFPENIYGESNRKNTDRVQKICAAFASHGAIIQDLDKTLAGSLASRGRTGYNDVGWSCIDDDYSLYLYPIAKLETSVGWWHIGPKDQPYGLEGRGFEHASGKDAMYFKFHDDFFKTIPAQSLKFRIVWLDTNKGSWSFCYDAGGKDLITAKTFIGIGTNTWREDEITITDAVMQKNGPRGSDIALLNTGKKDYIFHLIEVERK</sequence>
<comment type="caution">
    <text evidence="5">The sequence shown here is derived from an EMBL/GenBank/DDBJ whole genome shotgun (WGS) entry which is preliminary data.</text>
</comment>
<dbReference type="SUPFAM" id="SSF51445">
    <property type="entry name" value="(Trans)glycosidases"/>
    <property type="match status" value="1"/>
</dbReference>
<evidence type="ECO:0000259" key="4">
    <source>
        <dbReference type="Pfam" id="PF02449"/>
    </source>
</evidence>
<dbReference type="Pfam" id="PF02449">
    <property type="entry name" value="Glyco_hydro_42"/>
    <property type="match status" value="1"/>
</dbReference>
<accession>A0A7J5AA33</accession>
<reference evidence="5 6" key="1">
    <citation type="submission" date="2019-09" db="EMBL/GenBank/DDBJ databases">
        <title>Flavobacterium sp. nov., isolated from glacier ice.</title>
        <authorList>
            <person name="Liu Q."/>
        </authorList>
    </citation>
    <scope>NUCLEOTIDE SEQUENCE [LARGE SCALE GENOMIC DNA]</scope>
    <source>
        <strain evidence="5 6">NBRC 112527</strain>
    </source>
</reference>
<proteinExistence type="predicted"/>
<dbReference type="Gene3D" id="3.20.20.80">
    <property type="entry name" value="Glycosidases"/>
    <property type="match status" value="1"/>
</dbReference>
<gene>
    <name evidence="5" type="ORF">F6464_13655</name>
</gene>
<dbReference type="OrthoDB" id="9800974at2"/>
<keyword evidence="2" id="KW-0326">Glycosidase</keyword>
<dbReference type="RefSeq" id="WP_151108514.1">
    <property type="nucleotide sequence ID" value="NZ_WAEM01000011.1"/>
</dbReference>
<dbReference type="Proteomes" id="UP000490922">
    <property type="component" value="Unassembled WGS sequence"/>
</dbReference>
<evidence type="ECO:0000256" key="1">
    <source>
        <dbReference type="ARBA" id="ARBA00022801"/>
    </source>
</evidence>
<evidence type="ECO:0000256" key="3">
    <source>
        <dbReference type="SAM" id="SignalP"/>
    </source>
</evidence>
<dbReference type="InterPro" id="IPR017853">
    <property type="entry name" value="GH"/>
</dbReference>
<keyword evidence="3" id="KW-0732">Signal</keyword>
<dbReference type="EMBL" id="WAEM01000011">
    <property type="protein sequence ID" value="KAB1154029.1"/>
    <property type="molecule type" value="Genomic_DNA"/>
</dbReference>
<dbReference type="InterPro" id="IPR013529">
    <property type="entry name" value="Glyco_hydro_42_N"/>
</dbReference>
<organism evidence="5 6">
    <name type="scientific">Flavobacterium luteum</name>
    <dbReference type="NCBI Taxonomy" id="2026654"/>
    <lineage>
        <taxon>Bacteria</taxon>
        <taxon>Pseudomonadati</taxon>
        <taxon>Bacteroidota</taxon>
        <taxon>Flavobacteriia</taxon>
        <taxon>Flavobacteriales</taxon>
        <taxon>Flavobacteriaceae</taxon>
        <taxon>Flavobacterium</taxon>
    </lineage>
</organism>
<protein>
    <recommendedName>
        <fullName evidence="4">Glycoside hydrolase family 42 N-terminal domain-containing protein</fullName>
    </recommendedName>
</protein>
<evidence type="ECO:0000313" key="5">
    <source>
        <dbReference type="EMBL" id="KAB1154029.1"/>
    </source>
</evidence>
<keyword evidence="1" id="KW-0378">Hydrolase</keyword>
<name>A0A7J5AA33_9FLAO</name>
<dbReference type="GO" id="GO:0009341">
    <property type="term" value="C:beta-galactosidase complex"/>
    <property type="evidence" value="ECO:0007669"/>
    <property type="project" value="InterPro"/>
</dbReference>
<evidence type="ECO:0000256" key="2">
    <source>
        <dbReference type="ARBA" id="ARBA00023295"/>
    </source>
</evidence>
<dbReference type="AlphaFoldDB" id="A0A7J5AA33"/>
<feature type="chain" id="PRO_5029829672" description="Glycoside hydrolase family 42 N-terminal domain-containing protein" evidence="3">
    <location>
        <begin position="20"/>
        <end position="574"/>
    </location>
</feature>